<name>A0ABP0V471_9BRYO</name>
<proteinExistence type="predicted"/>
<keyword evidence="4" id="KW-1185">Reference proteome</keyword>
<evidence type="ECO:0000313" key="3">
    <source>
        <dbReference type="EMBL" id="CAK9237242.1"/>
    </source>
</evidence>
<dbReference type="Pfam" id="PF04927">
    <property type="entry name" value="SMP"/>
    <property type="match status" value="1"/>
</dbReference>
<feature type="region of interest" description="Disordered" evidence="1">
    <location>
        <begin position="96"/>
        <end position="121"/>
    </location>
</feature>
<dbReference type="InterPro" id="IPR007011">
    <property type="entry name" value="LEA_SMP_dom"/>
</dbReference>
<dbReference type="EMBL" id="OZ019901">
    <property type="protein sequence ID" value="CAK9237242.1"/>
    <property type="molecule type" value="Genomic_DNA"/>
</dbReference>
<evidence type="ECO:0000259" key="2">
    <source>
        <dbReference type="Pfam" id="PF04927"/>
    </source>
</evidence>
<protein>
    <recommendedName>
        <fullName evidence="2">SMP domain-containing protein</fullName>
    </recommendedName>
</protein>
<sequence length="121" mass="12981">MGLSVCLCSSSSISRWTRTIAVIVDRSGMLLFCFQDKEIEGVPITPELVSEVQKAEMQEGKDTGKGSVAARLQAAAAYNVQEHVVLPVATASLGTAQEVRTSKEEKSETLKHVASGTRETL</sequence>
<reference evidence="3" key="1">
    <citation type="submission" date="2024-02" db="EMBL/GenBank/DDBJ databases">
        <authorList>
            <consortium name="ELIXIR-Norway"/>
            <consortium name="Elixir Norway"/>
        </authorList>
    </citation>
    <scope>NUCLEOTIDE SEQUENCE</scope>
</reference>
<organism evidence="3 4">
    <name type="scientific">Sphagnum troendelagicum</name>
    <dbReference type="NCBI Taxonomy" id="128251"/>
    <lineage>
        <taxon>Eukaryota</taxon>
        <taxon>Viridiplantae</taxon>
        <taxon>Streptophyta</taxon>
        <taxon>Embryophyta</taxon>
        <taxon>Bryophyta</taxon>
        <taxon>Sphagnophytina</taxon>
        <taxon>Sphagnopsida</taxon>
        <taxon>Sphagnales</taxon>
        <taxon>Sphagnaceae</taxon>
        <taxon>Sphagnum</taxon>
    </lineage>
</organism>
<accession>A0ABP0V471</accession>
<evidence type="ECO:0000256" key="1">
    <source>
        <dbReference type="SAM" id="MobiDB-lite"/>
    </source>
</evidence>
<dbReference type="Proteomes" id="UP001497512">
    <property type="component" value="Chromosome 9"/>
</dbReference>
<gene>
    <name evidence="3" type="ORF">CSSPTR1EN2_LOCUS23605</name>
</gene>
<feature type="compositionally biased region" description="Basic and acidic residues" evidence="1">
    <location>
        <begin position="100"/>
        <end position="111"/>
    </location>
</feature>
<evidence type="ECO:0000313" key="4">
    <source>
        <dbReference type="Proteomes" id="UP001497512"/>
    </source>
</evidence>
<feature type="domain" description="SMP" evidence="2">
    <location>
        <begin position="38"/>
        <end position="80"/>
    </location>
</feature>